<gene>
    <name evidence="4" type="ORF">TrST_g8024</name>
</gene>
<dbReference type="SUPFAM" id="SSF47473">
    <property type="entry name" value="EF-hand"/>
    <property type="match status" value="1"/>
</dbReference>
<dbReference type="GO" id="GO:0005509">
    <property type="term" value="F:calcium ion binding"/>
    <property type="evidence" value="ECO:0007669"/>
    <property type="project" value="InterPro"/>
</dbReference>
<feature type="region of interest" description="Disordered" evidence="1">
    <location>
        <begin position="42"/>
        <end position="61"/>
    </location>
</feature>
<dbReference type="AlphaFoldDB" id="A0A9W7BBG4"/>
<keyword evidence="5" id="KW-1185">Reference proteome</keyword>
<evidence type="ECO:0000313" key="4">
    <source>
        <dbReference type="EMBL" id="GMH83095.1"/>
    </source>
</evidence>
<evidence type="ECO:0000256" key="1">
    <source>
        <dbReference type="SAM" id="MobiDB-lite"/>
    </source>
</evidence>
<sequence>MALRHTLLILALLISLSSPFRGRISFPSTIRHMRSTTPLNTLYHEHSSSNSSSSSSSSSRSSSSIHEIQFQSKIDKLCSYSDYDLIHLQKDSHVNLFKGARAAATEPLVLRAFSVLYEDMSVLRLGGNMMFNYLTARGEESKKRVDAEREQLSKQLNKDITEEEFVEKLSVFNAIDVNKDSVLSREELAEALSNTLKVFNTDVDTFLKNYQPQSQPTSSSPEIHCAEIECSIEFDEFIVALLEAIEATKGTITLNELATMSSNSISTTTVSSINAECNKAERYDAMLSQVRLWESAGLTAEGRSGDILRGTIAGASNPEIVEALKIAYTSYSALRLAGDLIFKLLRTVMNRRIKS</sequence>
<dbReference type="EMBL" id="BRXY01000278">
    <property type="protein sequence ID" value="GMH83095.1"/>
    <property type="molecule type" value="Genomic_DNA"/>
</dbReference>
<protein>
    <recommendedName>
        <fullName evidence="3">EF-hand domain-containing protein</fullName>
    </recommendedName>
</protein>
<dbReference type="PROSITE" id="PS50222">
    <property type="entry name" value="EF_HAND_2"/>
    <property type="match status" value="1"/>
</dbReference>
<evidence type="ECO:0000259" key="3">
    <source>
        <dbReference type="PROSITE" id="PS50222"/>
    </source>
</evidence>
<dbReference type="Proteomes" id="UP001165085">
    <property type="component" value="Unassembled WGS sequence"/>
</dbReference>
<evidence type="ECO:0000256" key="2">
    <source>
        <dbReference type="SAM" id="SignalP"/>
    </source>
</evidence>
<dbReference type="OrthoDB" id="44177at2759"/>
<dbReference type="InterPro" id="IPR011992">
    <property type="entry name" value="EF-hand-dom_pair"/>
</dbReference>
<evidence type="ECO:0000313" key="5">
    <source>
        <dbReference type="Proteomes" id="UP001165085"/>
    </source>
</evidence>
<proteinExistence type="predicted"/>
<dbReference type="InterPro" id="IPR002048">
    <property type="entry name" value="EF_hand_dom"/>
</dbReference>
<accession>A0A9W7BBG4</accession>
<feature type="signal peptide" evidence="2">
    <location>
        <begin position="1"/>
        <end position="19"/>
    </location>
</feature>
<dbReference type="Gene3D" id="1.10.238.10">
    <property type="entry name" value="EF-hand"/>
    <property type="match status" value="1"/>
</dbReference>
<keyword evidence="2" id="KW-0732">Signal</keyword>
<comment type="caution">
    <text evidence="4">The sequence shown here is derived from an EMBL/GenBank/DDBJ whole genome shotgun (WGS) entry which is preliminary data.</text>
</comment>
<feature type="chain" id="PRO_5040824596" description="EF-hand domain-containing protein" evidence="2">
    <location>
        <begin position="20"/>
        <end position="355"/>
    </location>
</feature>
<organism evidence="4 5">
    <name type="scientific">Triparma strigata</name>
    <dbReference type="NCBI Taxonomy" id="1606541"/>
    <lineage>
        <taxon>Eukaryota</taxon>
        <taxon>Sar</taxon>
        <taxon>Stramenopiles</taxon>
        <taxon>Ochrophyta</taxon>
        <taxon>Bolidophyceae</taxon>
        <taxon>Parmales</taxon>
        <taxon>Triparmaceae</taxon>
        <taxon>Triparma</taxon>
    </lineage>
</organism>
<name>A0A9W7BBG4_9STRA</name>
<feature type="compositionally biased region" description="Low complexity" evidence="1">
    <location>
        <begin position="48"/>
        <end position="61"/>
    </location>
</feature>
<reference evidence="5" key="1">
    <citation type="journal article" date="2023" name="Commun. Biol.">
        <title>Genome analysis of Parmales, the sister group of diatoms, reveals the evolutionary specialization of diatoms from phago-mixotrophs to photoautotrophs.</title>
        <authorList>
            <person name="Ban H."/>
            <person name="Sato S."/>
            <person name="Yoshikawa S."/>
            <person name="Yamada K."/>
            <person name="Nakamura Y."/>
            <person name="Ichinomiya M."/>
            <person name="Sato N."/>
            <person name="Blanc-Mathieu R."/>
            <person name="Endo H."/>
            <person name="Kuwata A."/>
            <person name="Ogata H."/>
        </authorList>
    </citation>
    <scope>NUCLEOTIDE SEQUENCE [LARGE SCALE GENOMIC DNA]</scope>
    <source>
        <strain evidence="5">NIES 3701</strain>
    </source>
</reference>
<feature type="domain" description="EF-hand" evidence="3">
    <location>
        <begin position="163"/>
        <end position="198"/>
    </location>
</feature>